<accession>A0A2I0KG88</accession>
<dbReference type="EMBL" id="PGOL01000597">
    <property type="protein sequence ID" value="PKI67498.1"/>
    <property type="molecule type" value="Genomic_DNA"/>
</dbReference>
<protein>
    <submittedName>
        <fullName evidence="1">Uncharacterized protein</fullName>
    </submittedName>
</protein>
<sequence length="157" mass="16634">MRARYVRSRSVPIFRVQGSSSVPTLISFVGTTESIRRVIGIQGGAVRGAPDDVWRSGKEMGKRGNWNGSVELPIVCGEAVEVVALAGFDDLMARGAKAKSSPVLVLFDFNGAVDPLSVCPEAGAGDVIVAQLNLPYHAIGARWADLSVVPNDRDGLE</sequence>
<dbReference type="AlphaFoldDB" id="A0A2I0KG88"/>
<organism evidence="1 2">
    <name type="scientific">Punica granatum</name>
    <name type="common">Pomegranate</name>
    <dbReference type="NCBI Taxonomy" id="22663"/>
    <lineage>
        <taxon>Eukaryota</taxon>
        <taxon>Viridiplantae</taxon>
        <taxon>Streptophyta</taxon>
        <taxon>Embryophyta</taxon>
        <taxon>Tracheophyta</taxon>
        <taxon>Spermatophyta</taxon>
        <taxon>Magnoliopsida</taxon>
        <taxon>eudicotyledons</taxon>
        <taxon>Gunneridae</taxon>
        <taxon>Pentapetalae</taxon>
        <taxon>rosids</taxon>
        <taxon>malvids</taxon>
        <taxon>Myrtales</taxon>
        <taxon>Lythraceae</taxon>
        <taxon>Punica</taxon>
    </lineage>
</organism>
<name>A0A2I0KG88_PUNGR</name>
<evidence type="ECO:0000313" key="2">
    <source>
        <dbReference type="Proteomes" id="UP000233551"/>
    </source>
</evidence>
<reference evidence="1 2" key="1">
    <citation type="submission" date="2017-11" db="EMBL/GenBank/DDBJ databases">
        <title>De-novo sequencing of pomegranate (Punica granatum L.) genome.</title>
        <authorList>
            <person name="Akparov Z."/>
            <person name="Amiraslanov A."/>
            <person name="Hajiyeva S."/>
            <person name="Abbasov M."/>
            <person name="Kaur K."/>
            <person name="Hamwieh A."/>
            <person name="Solovyev V."/>
            <person name="Salamov A."/>
            <person name="Braich B."/>
            <person name="Kosarev P."/>
            <person name="Mahmoud A."/>
            <person name="Hajiyev E."/>
            <person name="Babayeva S."/>
            <person name="Izzatullayeva V."/>
            <person name="Mammadov A."/>
            <person name="Mammadov A."/>
            <person name="Sharifova S."/>
            <person name="Ojaghi J."/>
            <person name="Eynullazada K."/>
            <person name="Bayramov B."/>
            <person name="Abdulazimova A."/>
            <person name="Shahmuradov I."/>
        </authorList>
    </citation>
    <scope>NUCLEOTIDE SEQUENCE [LARGE SCALE GENOMIC DNA]</scope>
    <source>
        <strain evidence="2">cv. AG2017</strain>
        <tissue evidence="1">Leaf</tissue>
    </source>
</reference>
<comment type="caution">
    <text evidence="1">The sequence shown here is derived from an EMBL/GenBank/DDBJ whole genome shotgun (WGS) entry which is preliminary data.</text>
</comment>
<dbReference type="Proteomes" id="UP000233551">
    <property type="component" value="Unassembled WGS sequence"/>
</dbReference>
<evidence type="ECO:0000313" key="1">
    <source>
        <dbReference type="EMBL" id="PKI67498.1"/>
    </source>
</evidence>
<proteinExistence type="predicted"/>
<gene>
    <name evidence="1" type="ORF">CRG98_012082</name>
</gene>
<keyword evidence="2" id="KW-1185">Reference proteome</keyword>